<dbReference type="GO" id="GO:0046464">
    <property type="term" value="P:acylglycerol catabolic process"/>
    <property type="evidence" value="ECO:0007669"/>
    <property type="project" value="TreeGrafter"/>
</dbReference>
<dbReference type="PANTHER" id="PTHR43798:SF5">
    <property type="entry name" value="MONOACYLGLYCEROL LIPASE ABHD6"/>
    <property type="match status" value="1"/>
</dbReference>
<sequence length="322" mass="34625">MSTQETAKTLFLTADGIDFAYRLIGKSNSSQPPLLMLNHVRSTIDTWDPDLINNLTATGRQLITYDYAGLGHSRGPVATSIKGFAINLLAFLNVLLLKLSVKEVDVLGFSMGGYVAQQLVLDSPDIIRKLVLAGTGPSLGPGLVRPMNEVQSTVFSPSPGPATIEAFFPPTTGDEGAAWLNRSTSSRAGVAGKNGEPEIALFTTGKPLLNLTQAYLTWDADPLPYALLQTIQKDTLVTCGDNDLIVPTQNSFVLARQLSRANFVMFPSSGHGHLFQYAWYYAGLVGDFLDGNLPTAPFSAGGVLVWNSEVAIRRPVAKPRTL</sequence>
<dbReference type="EMBL" id="JH717848">
    <property type="protein sequence ID" value="EWY82058.1"/>
    <property type="molecule type" value="Genomic_DNA"/>
</dbReference>
<dbReference type="GO" id="GO:0047372">
    <property type="term" value="F:monoacylglycerol lipase activity"/>
    <property type="evidence" value="ECO:0007669"/>
    <property type="project" value="TreeGrafter"/>
</dbReference>
<feature type="domain" description="AB hydrolase-1" evidence="1">
    <location>
        <begin position="45"/>
        <end position="272"/>
    </location>
</feature>
<dbReference type="Pfam" id="PF00561">
    <property type="entry name" value="Abhydrolase_1"/>
    <property type="match status" value="1"/>
</dbReference>
<protein>
    <recommendedName>
        <fullName evidence="1">AB hydrolase-1 domain-containing protein</fullName>
    </recommendedName>
</protein>
<name>W9HHL4_FUSOX</name>
<dbReference type="OrthoDB" id="8119704at2759"/>
<dbReference type="PANTHER" id="PTHR43798">
    <property type="entry name" value="MONOACYLGLYCEROL LIPASE"/>
    <property type="match status" value="1"/>
</dbReference>
<accession>W9HHL4</accession>
<proteinExistence type="predicted"/>
<dbReference type="InterPro" id="IPR029058">
    <property type="entry name" value="AB_hydrolase_fold"/>
</dbReference>
<gene>
    <name evidence="2" type="ORF">FOYG_14178</name>
</gene>
<dbReference type="PRINTS" id="PR00111">
    <property type="entry name" value="ABHYDROLASE"/>
</dbReference>
<dbReference type="InterPro" id="IPR000073">
    <property type="entry name" value="AB_hydrolase_1"/>
</dbReference>
<dbReference type="SUPFAM" id="SSF53474">
    <property type="entry name" value="alpha/beta-Hydrolases"/>
    <property type="match status" value="1"/>
</dbReference>
<dbReference type="GO" id="GO:0016020">
    <property type="term" value="C:membrane"/>
    <property type="evidence" value="ECO:0007669"/>
    <property type="project" value="TreeGrafter"/>
</dbReference>
<evidence type="ECO:0000259" key="1">
    <source>
        <dbReference type="Pfam" id="PF00561"/>
    </source>
</evidence>
<organism evidence="2 3">
    <name type="scientific">Fusarium oxysporum NRRL 32931</name>
    <dbReference type="NCBI Taxonomy" id="660029"/>
    <lineage>
        <taxon>Eukaryota</taxon>
        <taxon>Fungi</taxon>
        <taxon>Dikarya</taxon>
        <taxon>Ascomycota</taxon>
        <taxon>Pezizomycotina</taxon>
        <taxon>Sordariomycetes</taxon>
        <taxon>Hypocreomycetidae</taxon>
        <taxon>Hypocreales</taxon>
        <taxon>Nectriaceae</taxon>
        <taxon>Fusarium</taxon>
        <taxon>Fusarium oxysporum species complex</taxon>
    </lineage>
</organism>
<reference evidence="2 3" key="1">
    <citation type="submission" date="2011-06" db="EMBL/GenBank/DDBJ databases">
        <title>The Genome Sequence of Fusarium oxysporum FOSC 3-a.</title>
        <authorList>
            <consortium name="The Broad Institute Genome Sequencing Platform"/>
            <person name="Ma L.-J."/>
            <person name="Gale L.R."/>
            <person name="Schwartz D.C."/>
            <person name="Zhou S."/>
            <person name="Corby-Kistler H."/>
            <person name="Young S.K."/>
            <person name="Zeng Q."/>
            <person name="Gargeya S."/>
            <person name="Fitzgerald M."/>
            <person name="Haas B."/>
            <person name="Abouelleil A."/>
            <person name="Alvarado L."/>
            <person name="Arachchi H.M."/>
            <person name="Berlin A."/>
            <person name="Brown A."/>
            <person name="Chapman S.B."/>
            <person name="Chen Z."/>
            <person name="Dunbar C."/>
            <person name="Freedman E."/>
            <person name="Gearin G."/>
            <person name="Gellesch M."/>
            <person name="Goldberg J."/>
            <person name="Griggs A."/>
            <person name="Gujja S."/>
            <person name="Heiman D."/>
            <person name="Howarth C."/>
            <person name="Larson L."/>
            <person name="Lui A."/>
            <person name="MacDonald P.J.P."/>
            <person name="Mehta T."/>
            <person name="Montmayeur A."/>
            <person name="Murphy C."/>
            <person name="Neiman D."/>
            <person name="Pearson M."/>
            <person name="Priest M."/>
            <person name="Roberts A."/>
            <person name="Saif S."/>
            <person name="Shea T."/>
            <person name="Shenoy N."/>
            <person name="Sisk P."/>
            <person name="Stolte C."/>
            <person name="Sykes S."/>
            <person name="Wortman J."/>
            <person name="Nusbaum C."/>
            <person name="Birren B."/>
        </authorList>
    </citation>
    <scope>NUCLEOTIDE SEQUENCE [LARGE SCALE GENOMIC DNA]</scope>
    <source>
        <strain evidence="3">FOSC 3-a</strain>
    </source>
</reference>
<dbReference type="HOGENOM" id="CLU_020336_4_0_1"/>
<dbReference type="AlphaFoldDB" id="W9HHL4"/>
<dbReference type="InterPro" id="IPR050266">
    <property type="entry name" value="AB_hydrolase_sf"/>
</dbReference>
<dbReference type="Gene3D" id="3.40.50.1820">
    <property type="entry name" value="alpha/beta hydrolase"/>
    <property type="match status" value="1"/>
</dbReference>
<evidence type="ECO:0000313" key="3">
    <source>
        <dbReference type="Proteomes" id="UP000030753"/>
    </source>
</evidence>
<dbReference type="Proteomes" id="UP000030753">
    <property type="component" value="Unassembled WGS sequence"/>
</dbReference>
<evidence type="ECO:0000313" key="2">
    <source>
        <dbReference type="EMBL" id="EWY82058.1"/>
    </source>
</evidence>